<name>A0A7R9BF44_9CRUS</name>
<dbReference type="PANTHER" id="PTHR10903">
    <property type="entry name" value="GTPASE, IMAP FAMILY MEMBER-RELATED"/>
    <property type="match status" value="1"/>
</dbReference>
<dbReference type="GO" id="GO:0016020">
    <property type="term" value="C:membrane"/>
    <property type="evidence" value="ECO:0007669"/>
    <property type="project" value="UniProtKB-SubCell"/>
</dbReference>
<keyword evidence="7" id="KW-0812">Transmembrane</keyword>
<evidence type="ECO:0000313" key="20">
    <source>
        <dbReference type="EMBL" id="CAD7273356.1"/>
    </source>
</evidence>
<evidence type="ECO:0000256" key="17">
    <source>
        <dbReference type="ARBA" id="ARBA00024013"/>
    </source>
</evidence>
<evidence type="ECO:0000256" key="9">
    <source>
        <dbReference type="ARBA" id="ARBA00022741"/>
    </source>
</evidence>
<protein>
    <recommendedName>
        <fullName evidence="19">AIG1-type G domain-containing protein</fullName>
    </recommendedName>
</protein>
<keyword evidence="4" id="KW-0813">Transport</keyword>
<keyword evidence="12" id="KW-0460">Magnesium</keyword>
<evidence type="ECO:0000256" key="11">
    <source>
        <dbReference type="ARBA" id="ARBA00022805"/>
    </source>
</evidence>
<evidence type="ECO:0000256" key="3">
    <source>
        <dbReference type="ARBA" id="ARBA00008535"/>
    </source>
</evidence>
<evidence type="ECO:0000256" key="15">
    <source>
        <dbReference type="ARBA" id="ARBA00023134"/>
    </source>
</evidence>
<accession>A0A7R9BF44</accession>
<evidence type="ECO:0000256" key="4">
    <source>
        <dbReference type="ARBA" id="ARBA00022448"/>
    </source>
</evidence>
<evidence type="ECO:0000256" key="2">
    <source>
        <dbReference type="ARBA" id="ARBA00004167"/>
    </source>
</evidence>
<comment type="subcellular location">
    <subcellularLocation>
        <location evidence="2">Membrane</location>
        <topology evidence="2">Single-pass membrane protein</topology>
    </subcellularLocation>
    <subcellularLocation>
        <location evidence="17">Plastid</location>
        <location evidence="17">Chloroplast outer membrane</location>
    </subcellularLocation>
</comment>
<keyword evidence="14" id="KW-1133">Transmembrane helix</keyword>
<dbReference type="SUPFAM" id="SSF52540">
    <property type="entry name" value="P-loop containing nucleoside triphosphate hydrolases"/>
    <property type="match status" value="1"/>
</dbReference>
<comment type="cofactor">
    <cofactor evidence="1">
        <name>Mg(2+)</name>
        <dbReference type="ChEBI" id="CHEBI:18420"/>
    </cofactor>
</comment>
<evidence type="ECO:0000256" key="8">
    <source>
        <dbReference type="ARBA" id="ARBA00022723"/>
    </source>
</evidence>
<keyword evidence="16" id="KW-0472">Membrane</keyword>
<keyword evidence="5" id="KW-0150">Chloroplast</keyword>
<comment type="similarity">
    <text evidence="3">Belongs to the TRAFAC class TrmE-Era-EngA-EngB-Septin-like GTPase superfamily. AIG1/Toc34/Toc159-like paraseptin GTPase family. IAN subfamily.</text>
</comment>
<reference evidence="20" key="1">
    <citation type="submission" date="2020-11" db="EMBL/GenBank/DDBJ databases">
        <authorList>
            <person name="Tran Van P."/>
        </authorList>
    </citation>
    <scope>NUCLEOTIDE SEQUENCE</scope>
</reference>
<gene>
    <name evidence="20" type="ORF">NMOB1V02_LOCUS1248</name>
</gene>
<evidence type="ECO:0000256" key="16">
    <source>
        <dbReference type="ARBA" id="ARBA00023136"/>
    </source>
</evidence>
<sequence>MQRNDNTTPRKNEVPDGISTGAALCFERCATGAVRVPRESMLVLCALAEESSVDEAAALSTDAGDSNGASPLDLYAEEGHSVDKRHGKKGGGHRNRGYGHGGYGKVHTHYVHVPKYIPVVKYRTQYVHVPVYRTVVKPIYKPVVKPVYITRTKKMACHDLPASRYRTLMTLLFGSAMDQPMVHNRLQACSTKFQFENVLCLPSTRLAFQFERSVRKTDRNYCTRVSGRESEAFGRLRSALVQDIFEAHTSSKNPCTFSLGSFRKFVQLMEEESEQSIRRLCLIGVTGSGKSTLGNVLLGLDPDPGEDGGNLAAIFGFATGSDSDSVTTKVEILDGFWRGDSFRPIRVIDTPGHGDNKGRDEVHRQGFISGMATEREIDAFVWVKNAQQPRYDTLHQEFFAIFLAMFGPAFYRNLVVVFTHWGFSEKENRKRRGKTLEQAMSQLWASVCEGHGMHQLPVALSPIPMVAVDALHDSNDLTEAESFQLQLDKLWAIINNFSRLPVMDIQMVRDKRSELLLQLELMERAHEEERDQLMQEREALRAAVAVMEVSQATLENIAEHSRKIAEMEAEKQALTAKIKHLERISRAPWWLTLMMKIAELLASAGLDTLLNKKLANILNASKETQAKSFLGPLTVHLARALLKKYVDGKNEDTLAAAYSFFGIPREASESEIDARYDFLKRQFSENNELSSLDELNFALAKIKASLQCKDPLGEGCNSMG</sequence>
<evidence type="ECO:0000256" key="14">
    <source>
        <dbReference type="ARBA" id="ARBA00022989"/>
    </source>
</evidence>
<dbReference type="EMBL" id="OA882159">
    <property type="protein sequence ID" value="CAD7273356.1"/>
    <property type="molecule type" value="Genomic_DNA"/>
</dbReference>
<keyword evidence="6" id="KW-0934">Plastid</keyword>
<dbReference type="Proteomes" id="UP000678499">
    <property type="component" value="Unassembled WGS sequence"/>
</dbReference>
<feature type="coiled-coil region" evidence="18">
    <location>
        <begin position="505"/>
        <end position="584"/>
    </location>
</feature>
<dbReference type="AlphaFoldDB" id="A0A7R9BF44"/>
<evidence type="ECO:0000256" key="5">
    <source>
        <dbReference type="ARBA" id="ARBA00022528"/>
    </source>
</evidence>
<dbReference type="EMBL" id="CAJPEX010000122">
    <property type="protein sequence ID" value="CAG0913508.1"/>
    <property type="molecule type" value="Genomic_DNA"/>
</dbReference>
<evidence type="ECO:0000256" key="13">
    <source>
        <dbReference type="ARBA" id="ARBA00022927"/>
    </source>
</evidence>
<keyword evidence="13" id="KW-0653">Protein transport</keyword>
<proteinExistence type="inferred from homology"/>
<evidence type="ECO:0000256" key="18">
    <source>
        <dbReference type="SAM" id="Coils"/>
    </source>
</evidence>
<dbReference type="OrthoDB" id="2386367at2759"/>
<keyword evidence="21" id="KW-1185">Reference proteome</keyword>
<keyword evidence="8" id="KW-0479">Metal-binding</keyword>
<keyword evidence="15" id="KW-0342">GTP-binding</keyword>
<organism evidence="20">
    <name type="scientific">Notodromas monacha</name>
    <dbReference type="NCBI Taxonomy" id="399045"/>
    <lineage>
        <taxon>Eukaryota</taxon>
        <taxon>Metazoa</taxon>
        <taxon>Ecdysozoa</taxon>
        <taxon>Arthropoda</taxon>
        <taxon>Crustacea</taxon>
        <taxon>Oligostraca</taxon>
        <taxon>Ostracoda</taxon>
        <taxon>Podocopa</taxon>
        <taxon>Podocopida</taxon>
        <taxon>Cypridocopina</taxon>
        <taxon>Cypridoidea</taxon>
        <taxon>Cyprididae</taxon>
        <taxon>Notodromas</taxon>
    </lineage>
</organism>
<evidence type="ECO:0000256" key="7">
    <source>
        <dbReference type="ARBA" id="ARBA00022692"/>
    </source>
</evidence>
<evidence type="ECO:0000313" key="21">
    <source>
        <dbReference type="Proteomes" id="UP000678499"/>
    </source>
</evidence>
<evidence type="ECO:0000256" key="1">
    <source>
        <dbReference type="ARBA" id="ARBA00001946"/>
    </source>
</evidence>
<dbReference type="GO" id="GO:0015031">
    <property type="term" value="P:protein transport"/>
    <property type="evidence" value="ECO:0007669"/>
    <property type="project" value="UniProtKB-KW"/>
</dbReference>
<evidence type="ECO:0000256" key="6">
    <source>
        <dbReference type="ARBA" id="ARBA00022640"/>
    </source>
</evidence>
<evidence type="ECO:0000256" key="10">
    <source>
        <dbReference type="ARBA" id="ARBA00022801"/>
    </source>
</evidence>
<keyword evidence="9" id="KW-0547">Nucleotide-binding</keyword>
<dbReference type="InterPro" id="IPR006703">
    <property type="entry name" value="G_AIG1"/>
</dbReference>
<dbReference type="GO" id="GO:0046872">
    <property type="term" value="F:metal ion binding"/>
    <property type="evidence" value="ECO:0007669"/>
    <property type="project" value="UniProtKB-KW"/>
</dbReference>
<dbReference type="GO" id="GO:0005525">
    <property type="term" value="F:GTP binding"/>
    <property type="evidence" value="ECO:0007669"/>
    <property type="project" value="UniProtKB-KW"/>
</dbReference>
<dbReference type="InterPro" id="IPR027417">
    <property type="entry name" value="P-loop_NTPase"/>
</dbReference>
<dbReference type="Pfam" id="PF04548">
    <property type="entry name" value="AIG1"/>
    <property type="match status" value="1"/>
</dbReference>
<dbReference type="InterPro" id="IPR045058">
    <property type="entry name" value="GIMA/IAN/Toc"/>
</dbReference>
<dbReference type="GO" id="GO:0016787">
    <property type="term" value="F:hydrolase activity"/>
    <property type="evidence" value="ECO:0007669"/>
    <property type="project" value="UniProtKB-KW"/>
</dbReference>
<dbReference type="Gene3D" id="3.40.50.300">
    <property type="entry name" value="P-loop containing nucleotide triphosphate hydrolases"/>
    <property type="match status" value="1"/>
</dbReference>
<keyword evidence="10" id="KW-0378">Hydrolase</keyword>
<feature type="domain" description="AIG1-type G" evidence="19">
    <location>
        <begin position="279"/>
        <end position="428"/>
    </location>
</feature>
<keyword evidence="18" id="KW-0175">Coiled coil</keyword>
<evidence type="ECO:0000256" key="12">
    <source>
        <dbReference type="ARBA" id="ARBA00022842"/>
    </source>
</evidence>
<evidence type="ECO:0000259" key="19">
    <source>
        <dbReference type="Pfam" id="PF04548"/>
    </source>
</evidence>
<keyword evidence="11" id="KW-1002">Plastid outer membrane</keyword>
<dbReference type="PANTHER" id="PTHR10903:SF135">
    <property type="entry name" value="TRANSLOCASE OF CHLOROPLAST 120, CHLOROPLASTIC-RELATED"/>
    <property type="match status" value="1"/>
</dbReference>